<organism evidence="2 3">
    <name type="scientific">Glossina austeni</name>
    <name type="common">Savannah tsetse fly</name>
    <dbReference type="NCBI Taxonomy" id="7395"/>
    <lineage>
        <taxon>Eukaryota</taxon>
        <taxon>Metazoa</taxon>
        <taxon>Ecdysozoa</taxon>
        <taxon>Arthropoda</taxon>
        <taxon>Hexapoda</taxon>
        <taxon>Insecta</taxon>
        <taxon>Pterygota</taxon>
        <taxon>Neoptera</taxon>
        <taxon>Endopterygota</taxon>
        <taxon>Diptera</taxon>
        <taxon>Brachycera</taxon>
        <taxon>Muscomorpha</taxon>
        <taxon>Hippoboscoidea</taxon>
        <taxon>Glossinidae</taxon>
        <taxon>Glossina</taxon>
    </lineage>
</organism>
<dbReference type="AlphaFoldDB" id="A0A1A9UGP4"/>
<dbReference type="EnsemblMetazoa" id="GAUT004274-RA">
    <property type="protein sequence ID" value="GAUT004274-PA"/>
    <property type="gene ID" value="GAUT004274"/>
</dbReference>
<sequence length="299" mass="33465">MLYKRILYLLILNIVLIVNVCEARGGGRGRGGSFGGGLFGGWRKYKKPVTNNGRTRRIVSSSPMHTVLTKSLAEQRKSNVYHGNLSKKTKLYKQNELRRYHIPPGGSYYRSMDVIPSNAVFISEASDTLATYLGFTLGWKSTYHPHQNVQEQYLKNDDNISSFASVKDSKVNETNFFTYSKRNESILTNKVADFIRTYNATINPIEESNGDATATNRIPNQANNPPAPWGVICLPLTITEKNSTKSQELQELEILICYPAPPPPPIDVNKNDFSSYHLMRLLGVTTSSTPIQIAGDIEE</sequence>
<name>A0A1A9UGP4_GLOAU</name>
<evidence type="ECO:0000256" key="1">
    <source>
        <dbReference type="SAM" id="SignalP"/>
    </source>
</evidence>
<evidence type="ECO:0000313" key="3">
    <source>
        <dbReference type="Proteomes" id="UP000078200"/>
    </source>
</evidence>
<feature type="chain" id="PRO_5008398490" evidence="1">
    <location>
        <begin position="24"/>
        <end position="299"/>
    </location>
</feature>
<dbReference type="InterPro" id="IPR032086">
    <property type="entry name" value="DUF4813"/>
</dbReference>
<reference evidence="2" key="1">
    <citation type="submission" date="2020-05" db="UniProtKB">
        <authorList>
            <consortium name="EnsemblMetazoa"/>
        </authorList>
    </citation>
    <scope>IDENTIFICATION</scope>
    <source>
        <strain evidence="2">TTRI</strain>
    </source>
</reference>
<dbReference type="VEuPathDB" id="VectorBase:GAUT004274"/>
<accession>A0A1A9UGP4</accession>
<feature type="signal peptide" evidence="1">
    <location>
        <begin position="1"/>
        <end position="23"/>
    </location>
</feature>
<keyword evidence="1" id="KW-0732">Signal</keyword>
<evidence type="ECO:0000313" key="2">
    <source>
        <dbReference type="EnsemblMetazoa" id="GAUT004274-PA"/>
    </source>
</evidence>
<keyword evidence="3" id="KW-1185">Reference proteome</keyword>
<proteinExistence type="predicted"/>
<protein>
    <submittedName>
        <fullName evidence="2">Uncharacterized protein</fullName>
    </submittedName>
</protein>
<dbReference type="Proteomes" id="UP000078200">
    <property type="component" value="Unassembled WGS sequence"/>
</dbReference>
<dbReference type="Pfam" id="PF16072">
    <property type="entry name" value="DUF4813"/>
    <property type="match status" value="1"/>
</dbReference>